<comment type="caution">
    <text evidence="1">The sequence shown here is derived from an EMBL/GenBank/DDBJ whole genome shotgun (WGS) entry which is preliminary data.</text>
</comment>
<sequence length="273" mass="31088">SFSSWESIPWPANNRIFYHLRTDEDCFDLTILAEVSTHFRSGVKEFMKKSDNRPGVKSVHFSKDEDGISVEIQLYPSNLPFHFLDTLAVGRFKRFRGFSNLALEVTLNGINDPIFNQVSDLLSTSIKKDVRIYSNDFTPADFLLCSQLLRKSTFGKLVIYTTTVHDSNAPHILSMATHTKEILFDCDETHLADPAAFITELYSCVASVFVDECSSSTTSFFGLSLSFWKKFLNDRLANGTFEYIETGNMEGKITKAPFDLPDTPIEWLEWLKK</sequence>
<accession>A0AAN5CXD1</accession>
<organism evidence="1 2">
    <name type="scientific">Pristionchus mayeri</name>
    <dbReference type="NCBI Taxonomy" id="1317129"/>
    <lineage>
        <taxon>Eukaryota</taxon>
        <taxon>Metazoa</taxon>
        <taxon>Ecdysozoa</taxon>
        <taxon>Nematoda</taxon>
        <taxon>Chromadorea</taxon>
        <taxon>Rhabditida</taxon>
        <taxon>Rhabditina</taxon>
        <taxon>Diplogasteromorpha</taxon>
        <taxon>Diplogasteroidea</taxon>
        <taxon>Neodiplogasteridae</taxon>
        <taxon>Pristionchus</taxon>
    </lineage>
</organism>
<feature type="non-terminal residue" evidence="1">
    <location>
        <position position="273"/>
    </location>
</feature>
<dbReference type="Proteomes" id="UP001328107">
    <property type="component" value="Unassembled WGS sequence"/>
</dbReference>
<feature type="non-terminal residue" evidence="1">
    <location>
        <position position="1"/>
    </location>
</feature>
<reference evidence="2" key="1">
    <citation type="submission" date="2022-10" db="EMBL/GenBank/DDBJ databases">
        <title>Genome assembly of Pristionchus species.</title>
        <authorList>
            <person name="Yoshida K."/>
            <person name="Sommer R.J."/>
        </authorList>
    </citation>
    <scope>NUCLEOTIDE SEQUENCE [LARGE SCALE GENOMIC DNA]</scope>
    <source>
        <strain evidence="2">RS5460</strain>
    </source>
</reference>
<proteinExistence type="predicted"/>
<name>A0AAN5CXD1_9BILA</name>
<dbReference type="EMBL" id="BTRK01000005">
    <property type="protein sequence ID" value="GMR52190.1"/>
    <property type="molecule type" value="Genomic_DNA"/>
</dbReference>
<dbReference type="AlphaFoldDB" id="A0AAN5CXD1"/>
<keyword evidence="2" id="KW-1185">Reference proteome</keyword>
<protein>
    <submittedName>
        <fullName evidence="1">Uncharacterized protein</fullName>
    </submittedName>
</protein>
<evidence type="ECO:0000313" key="1">
    <source>
        <dbReference type="EMBL" id="GMR52190.1"/>
    </source>
</evidence>
<evidence type="ECO:0000313" key="2">
    <source>
        <dbReference type="Proteomes" id="UP001328107"/>
    </source>
</evidence>
<gene>
    <name evidence="1" type="ORF">PMAYCL1PPCAC_22385</name>
</gene>